<evidence type="ECO:0000256" key="2">
    <source>
        <dbReference type="ARBA" id="ARBA00022692"/>
    </source>
</evidence>
<evidence type="ECO:0000256" key="5">
    <source>
        <dbReference type="ARBA" id="ARBA00023239"/>
    </source>
</evidence>
<keyword evidence="4 7" id="KW-0472">Membrane</keyword>
<protein>
    <recommendedName>
        <fullName evidence="7">Endolytic murein transglycosylase</fullName>
        <ecNumber evidence="7">4.2.2.29</ecNumber>
    </recommendedName>
    <alternativeName>
        <fullName evidence="7">Peptidoglycan lytic transglycosylase</fullName>
    </alternativeName>
    <alternativeName>
        <fullName evidence="7">Peptidoglycan polymerization terminase</fullName>
    </alternativeName>
</protein>
<keyword evidence="6 7" id="KW-0961">Cell wall biogenesis/degradation</keyword>
<evidence type="ECO:0000313" key="8">
    <source>
        <dbReference type="EMBL" id="MFD2839657.1"/>
    </source>
</evidence>
<evidence type="ECO:0000313" key="9">
    <source>
        <dbReference type="Proteomes" id="UP001597391"/>
    </source>
</evidence>
<dbReference type="InterPro" id="IPR003770">
    <property type="entry name" value="MLTG-like"/>
</dbReference>
<keyword evidence="1 7" id="KW-1003">Cell membrane</keyword>
<evidence type="ECO:0000256" key="7">
    <source>
        <dbReference type="HAMAP-Rule" id="MF_02065"/>
    </source>
</evidence>
<keyword evidence="9" id="KW-1185">Reference proteome</keyword>
<dbReference type="EMBL" id="JBHUOP010000001">
    <property type="protein sequence ID" value="MFD2839657.1"/>
    <property type="molecule type" value="Genomic_DNA"/>
</dbReference>
<dbReference type="Gene3D" id="3.30.1490.480">
    <property type="entry name" value="Endolytic murein transglycosylase"/>
    <property type="match status" value="1"/>
</dbReference>
<comment type="similarity">
    <text evidence="7">Belongs to the transglycosylase MltG family.</text>
</comment>
<proteinExistence type="inferred from homology"/>
<dbReference type="EC" id="4.2.2.29" evidence="7"/>
<dbReference type="Pfam" id="PF02618">
    <property type="entry name" value="YceG"/>
    <property type="match status" value="1"/>
</dbReference>
<evidence type="ECO:0000256" key="3">
    <source>
        <dbReference type="ARBA" id="ARBA00022989"/>
    </source>
</evidence>
<dbReference type="NCBIfam" id="TIGR00247">
    <property type="entry name" value="endolytic transglycosylase MltG"/>
    <property type="match status" value="1"/>
</dbReference>
<dbReference type="PANTHER" id="PTHR30518:SF2">
    <property type="entry name" value="ENDOLYTIC MUREIN TRANSGLYCOSYLASE"/>
    <property type="match status" value="1"/>
</dbReference>
<dbReference type="HAMAP" id="MF_02065">
    <property type="entry name" value="MltG"/>
    <property type="match status" value="1"/>
</dbReference>
<comment type="caution">
    <text evidence="8">The sequence shown here is derived from an EMBL/GenBank/DDBJ whole genome shotgun (WGS) entry which is preliminary data.</text>
</comment>
<reference evidence="9" key="1">
    <citation type="journal article" date="2019" name="Int. J. Syst. Evol. Microbiol.">
        <title>The Global Catalogue of Microorganisms (GCM) 10K type strain sequencing project: providing services to taxonomists for standard genome sequencing and annotation.</title>
        <authorList>
            <consortium name="The Broad Institute Genomics Platform"/>
            <consortium name="The Broad Institute Genome Sequencing Center for Infectious Disease"/>
            <person name="Wu L."/>
            <person name="Ma J."/>
        </authorList>
    </citation>
    <scope>NUCLEOTIDE SEQUENCE [LARGE SCALE GENOMIC DNA]</scope>
    <source>
        <strain evidence="9">KCTC 33576</strain>
    </source>
</reference>
<evidence type="ECO:0000256" key="6">
    <source>
        <dbReference type="ARBA" id="ARBA00023316"/>
    </source>
</evidence>
<organism evidence="8 9">
    <name type="scientific">Populibacterium corticicola</name>
    <dbReference type="NCBI Taxonomy" id="1812826"/>
    <lineage>
        <taxon>Bacteria</taxon>
        <taxon>Bacillati</taxon>
        <taxon>Actinomycetota</taxon>
        <taxon>Actinomycetes</taxon>
        <taxon>Micrococcales</taxon>
        <taxon>Jonesiaceae</taxon>
        <taxon>Populibacterium</taxon>
    </lineage>
</organism>
<dbReference type="PANTHER" id="PTHR30518">
    <property type="entry name" value="ENDOLYTIC MUREIN TRANSGLYCOSYLASE"/>
    <property type="match status" value="1"/>
</dbReference>
<gene>
    <name evidence="7 8" type="primary">mltG</name>
    <name evidence="8" type="ORF">ACFSYH_03635</name>
</gene>
<evidence type="ECO:0000256" key="1">
    <source>
        <dbReference type="ARBA" id="ARBA00022475"/>
    </source>
</evidence>
<comment type="function">
    <text evidence="7">Functions as a peptidoglycan terminase that cleaves nascent peptidoglycan strands endolytically to terminate their elongation.</text>
</comment>
<keyword evidence="3 7" id="KW-1133">Transmembrane helix</keyword>
<keyword evidence="2 7" id="KW-0812">Transmembrane</keyword>
<keyword evidence="5 7" id="KW-0456">Lyase</keyword>
<accession>A0ABW5XCS9</accession>
<dbReference type="Gene3D" id="3.30.160.60">
    <property type="entry name" value="Classic Zinc Finger"/>
    <property type="match status" value="1"/>
</dbReference>
<dbReference type="Proteomes" id="UP001597391">
    <property type="component" value="Unassembled WGS sequence"/>
</dbReference>
<feature type="site" description="Important for catalytic activity" evidence="7">
    <location>
        <position position="267"/>
    </location>
</feature>
<dbReference type="RefSeq" id="WP_377465160.1">
    <property type="nucleotide sequence ID" value="NZ_JBHUOP010000001.1"/>
</dbReference>
<comment type="catalytic activity">
    <reaction evidence="7">
        <text>a peptidoglycan chain = a peptidoglycan chain with N-acetyl-1,6-anhydromuramyl-[peptide] at the reducing end + a peptidoglycan chain with N-acetylglucosamine at the non-reducing end.</text>
        <dbReference type="EC" id="4.2.2.29"/>
    </reaction>
</comment>
<evidence type="ECO:0000256" key="4">
    <source>
        <dbReference type="ARBA" id="ARBA00023136"/>
    </source>
</evidence>
<sequence>MSDLFDMQRPHERDEHRLSRMDRRELAARKKRAAKRRRASMIATLIAVLVIGAGVVLAWNTGSKFLANLSPFSSGTQETEGGIDFTGTGTEAVEVTVNQGDGGGVIAQTLVAQGVIKTTQAFTNAAIANPDSSRIQPGTYRLYKEIPASEAIEMLLDLDNIVGNRIQVIPGQSVSRIRQDIKKVTGFTDEQLDEAMSDTEARGLPDVAEGEYEGWLADGDYRFGPEVTAEEIITEMVSRTVARLNKLEIPEDKWQEMLNVASIVQSEGKEDHFADVASVIYNRLDQGWRLEMDSTVHYHFGTRTDATTTAQERDDDNPWNTYKHHGLPKTPIASPSEAALAAAFKPNQTNYMFFVTTNPLTGETKFSETYDQHQEYVKEFQEWVREQRANEEAETSDG</sequence>
<name>A0ABW5XCS9_9MICO</name>